<evidence type="ECO:0000313" key="1">
    <source>
        <dbReference type="EMBL" id="MFD2520349.1"/>
    </source>
</evidence>
<dbReference type="Proteomes" id="UP001597510">
    <property type="component" value="Unassembled WGS sequence"/>
</dbReference>
<sequence length="135" mass="15655">MNIEKLMILTSNFSKGNTPQEEQLTFFKDGIAKFKVPADLIPFISQFDSAEGSVGEHYLAIWNLEDIVEVNKQYENDPVFSKYYIFGSSGGTFHYAFNKETGKIYELDLYDDEYNKYVGDSITEFIENYAELHER</sequence>
<evidence type="ECO:0000313" key="2">
    <source>
        <dbReference type="Proteomes" id="UP001597510"/>
    </source>
</evidence>
<name>A0ABW5J2W4_9BACT</name>
<dbReference type="Gene3D" id="3.40.1580.10">
    <property type="entry name" value="SMI1/KNR4-like"/>
    <property type="match status" value="1"/>
</dbReference>
<keyword evidence="2" id="KW-1185">Reference proteome</keyword>
<protein>
    <recommendedName>
        <fullName evidence="3">SMI1/KNR4 family protein</fullName>
    </recommendedName>
</protein>
<dbReference type="SUPFAM" id="SSF160631">
    <property type="entry name" value="SMI1/KNR4-like"/>
    <property type="match status" value="1"/>
</dbReference>
<comment type="caution">
    <text evidence="1">The sequence shown here is derived from an EMBL/GenBank/DDBJ whole genome shotgun (WGS) entry which is preliminary data.</text>
</comment>
<organism evidence="1 2">
    <name type="scientific">Emticicia soli</name>
    <dbReference type="NCBI Taxonomy" id="2027878"/>
    <lineage>
        <taxon>Bacteria</taxon>
        <taxon>Pseudomonadati</taxon>
        <taxon>Bacteroidota</taxon>
        <taxon>Cytophagia</taxon>
        <taxon>Cytophagales</taxon>
        <taxon>Leadbetterellaceae</taxon>
        <taxon>Emticicia</taxon>
    </lineage>
</organism>
<reference evidence="2" key="1">
    <citation type="journal article" date="2019" name="Int. J. Syst. Evol. Microbiol.">
        <title>The Global Catalogue of Microorganisms (GCM) 10K type strain sequencing project: providing services to taxonomists for standard genome sequencing and annotation.</title>
        <authorList>
            <consortium name="The Broad Institute Genomics Platform"/>
            <consortium name="The Broad Institute Genome Sequencing Center for Infectious Disease"/>
            <person name="Wu L."/>
            <person name="Ma J."/>
        </authorList>
    </citation>
    <scope>NUCLEOTIDE SEQUENCE [LARGE SCALE GENOMIC DNA]</scope>
    <source>
        <strain evidence="2">KCTC 52344</strain>
    </source>
</reference>
<proteinExistence type="predicted"/>
<gene>
    <name evidence="1" type="ORF">ACFSR2_05615</name>
</gene>
<dbReference type="EMBL" id="JBHULC010000005">
    <property type="protein sequence ID" value="MFD2520349.1"/>
    <property type="molecule type" value="Genomic_DNA"/>
</dbReference>
<accession>A0ABW5J2W4</accession>
<evidence type="ECO:0008006" key="3">
    <source>
        <dbReference type="Google" id="ProtNLM"/>
    </source>
</evidence>
<dbReference type="RefSeq" id="WP_340238962.1">
    <property type="nucleotide sequence ID" value="NZ_JBBEWC010000011.1"/>
</dbReference>
<dbReference type="InterPro" id="IPR037883">
    <property type="entry name" value="Knr4/Smi1-like_sf"/>
</dbReference>